<dbReference type="InterPro" id="IPR041596">
    <property type="entry name" value="Lig_Pab1020_C"/>
</dbReference>
<evidence type="ECO:0000313" key="3">
    <source>
        <dbReference type="EMBL" id="QSG05504.1"/>
    </source>
</evidence>
<dbReference type="NCBIfam" id="TIGR01209">
    <property type="entry name" value="RNA ligase"/>
    <property type="match status" value="1"/>
</dbReference>
<evidence type="ECO:0000313" key="4">
    <source>
        <dbReference type="Proteomes" id="UP000663525"/>
    </source>
</evidence>
<name>A0A897MYG8_9EURY</name>
<dbReference type="GO" id="GO:0016874">
    <property type="term" value="F:ligase activity"/>
    <property type="evidence" value="ECO:0007669"/>
    <property type="project" value="UniProtKB-KW"/>
</dbReference>
<sequence>MDRDAWHERLETSADSPSELFEHFQTRTDQGLEYQYLPDARHGLERGTVLVETTGEVVRGYPSVPRVLVLDPGVRNYFESDRITLEEKLNGFNVRIADVDGATAFTRSGYVCPYTTARARELLDPADFFADHPGKMLCAELVGPENPYTAHDYEEIQTNAFRVFDIRDRQTGRPVPPDRRREMCEEYGFEQPPTFGWHDADDAAGAVRDAIDVLDAKGREGVVMKSDDGQSILKYTTEATHHQELGHAFSLPFDYGQDFLFSRLLREAFQTVEFEESPERRRERARDIGESILLPMAETIEAVADGETVGERHTVRGDPATIDALLAHLREFQLTLDVESDRRLDGERVVTFTKVAASTNDRIEHYLDGGIVDE</sequence>
<evidence type="ECO:0000259" key="1">
    <source>
        <dbReference type="Pfam" id="PF09414"/>
    </source>
</evidence>
<dbReference type="Pfam" id="PF09414">
    <property type="entry name" value="RNA_ligase"/>
    <property type="match status" value="1"/>
</dbReference>
<feature type="domain" description="RNA ligase" evidence="1">
    <location>
        <begin position="83"/>
        <end position="236"/>
    </location>
</feature>
<dbReference type="EMBL" id="CP064787">
    <property type="protein sequence ID" value="QSG05504.1"/>
    <property type="molecule type" value="Genomic_DNA"/>
</dbReference>
<reference evidence="3" key="1">
    <citation type="submission" date="2020-11" db="EMBL/GenBank/DDBJ databases">
        <title>Carbohydrate-dependent, anaerobic sulfur respiration: A novel catabolism in halophilic archaea.</title>
        <authorList>
            <person name="Sorokin D.Y."/>
            <person name="Messina E."/>
            <person name="Smedile F."/>
            <person name="La Cono V."/>
            <person name="Hallsworth J.E."/>
            <person name="Yakimov M.M."/>
        </authorList>
    </citation>
    <scope>NUCLEOTIDE SEQUENCE</scope>
    <source>
        <strain evidence="3">HSR12-1</strain>
    </source>
</reference>
<proteinExistence type="predicted"/>
<dbReference type="RefSeq" id="WP_229115334.1">
    <property type="nucleotide sequence ID" value="NZ_CP064787.1"/>
</dbReference>
<protein>
    <submittedName>
        <fullName evidence="3">ATP-dependent RNA ligase</fullName>
    </submittedName>
</protein>
<accession>A0A897MYG8</accession>
<dbReference type="InterPro" id="IPR021122">
    <property type="entry name" value="RNA_ligase_dom_REL/Rnl2"/>
</dbReference>
<dbReference type="Gene3D" id="3.30.470.30">
    <property type="entry name" value="DNA ligase/mRNA capping enzyme"/>
    <property type="match status" value="1"/>
</dbReference>
<dbReference type="AlphaFoldDB" id="A0A897MYG8"/>
<feature type="domain" description="RNA ligase Pab1020 C-terminal" evidence="2">
    <location>
        <begin position="247"/>
        <end position="370"/>
    </location>
</feature>
<dbReference type="Pfam" id="PF18330">
    <property type="entry name" value="Lig_C"/>
    <property type="match status" value="1"/>
</dbReference>
<dbReference type="SUPFAM" id="SSF56091">
    <property type="entry name" value="DNA ligase/mRNA capping enzyme, catalytic domain"/>
    <property type="match status" value="1"/>
</dbReference>
<dbReference type="PRINTS" id="PR01048">
    <property type="entry name" value="Y414FAMILY"/>
</dbReference>
<evidence type="ECO:0000259" key="2">
    <source>
        <dbReference type="Pfam" id="PF18330"/>
    </source>
</evidence>
<dbReference type="Gene3D" id="3.30.1490.70">
    <property type="match status" value="1"/>
</dbReference>
<dbReference type="InterPro" id="IPR001072">
    <property type="entry name" value="RNA_ligase_Pab1020"/>
</dbReference>
<dbReference type="Gene3D" id="3.30.70.2160">
    <property type="match status" value="1"/>
</dbReference>
<gene>
    <name evidence="3" type="ORF">HSR121_1157</name>
</gene>
<dbReference type="CDD" id="cd07894">
    <property type="entry name" value="Adenylation_RNA_ligase"/>
    <property type="match status" value="1"/>
</dbReference>
<organism evidence="3 4">
    <name type="scientific">Halapricum desulfuricans</name>
    <dbReference type="NCBI Taxonomy" id="2841257"/>
    <lineage>
        <taxon>Archaea</taxon>
        <taxon>Methanobacteriati</taxon>
        <taxon>Methanobacteriota</taxon>
        <taxon>Stenosarchaea group</taxon>
        <taxon>Halobacteria</taxon>
        <taxon>Halobacteriales</taxon>
        <taxon>Haloarculaceae</taxon>
        <taxon>Halapricum</taxon>
    </lineage>
</organism>
<dbReference type="Proteomes" id="UP000663525">
    <property type="component" value="Chromosome"/>
</dbReference>
<dbReference type="GeneID" id="68854772"/>
<keyword evidence="3" id="KW-0436">Ligase</keyword>